<dbReference type="PRINTS" id="PR00080">
    <property type="entry name" value="SDRFAMILY"/>
</dbReference>
<keyword evidence="5" id="KW-1185">Reference proteome</keyword>
<evidence type="ECO:0000256" key="1">
    <source>
        <dbReference type="ARBA" id="ARBA00006484"/>
    </source>
</evidence>
<dbReference type="SUPFAM" id="SSF51735">
    <property type="entry name" value="NAD(P)-binding Rossmann-fold domains"/>
    <property type="match status" value="1"/>
</dbReference>
<name>A0ABV5CC78_9SPHI</name>
<dbReference type="InterPro" id="IPR036291">
    <property type="entry name" value="NAD(P)-bd_dom_sf"/>
</dbReference>
<proteinExistence type="inferred from homology"/>
<evidence type="ECO:0000313" key="5">
    <source>
        <dbReference type="Proteomes" id="UP001580928"/>
    </source>
</evidence>
<evidence type="ECO:0000256" key="2">
    <source>
        <dbReference type="ARBA" id="ARBA00023002"/>
    </source>
</evidence>
<accession>A0ABV5CC78</accession>
<sequence length="234" mass="25500">MKTALITGATKGMGRAISLSLAHEGYHVIACARKQDDLLRLEKEIQEVNAGVKVYLRSCDFADPEQVRSLCVWLEREVEQVDVLINNVGLFVPGHFLDEDENALRQHMQVNVFAPHALSRTVTKSMKARSEGYVFTISSVAAREAVPSAASYSVTKSALAGLTNVIREELKQHGVKVTEIVPGSTLTSSWDGTTVPASEFILPEDIAKAVVSVLSMSEGANVDKIVVRPRRGQI</sequence>
<dbReference type="PANTHER" id="PTHR44196">
    <property type="entry name" value="DEHYDROGENASE/REDUCTASE SDR FAMILY MEMBER 7B"/>
    <property type="match status" value="1"/>
</dbReference>
<comment type="caution">
    <text evidence="4">The sequence shown here is derived from an EMBL/GenBank/DDBJ whole genome shotgun (WGS) entry which is preliminary data.</text>
</comment>
<dbReference type="Pfam" id="PF00106">
    <property type="entry name" value="adh_short"/>
    <property type="match status" value="1"/>
</dbReference>
<dbReference type="CDD" id="cd05233">
    <property type="entry name" value="SDR_c"/>
    <property type="match status" value="1"/>
</dbReference>
<dbReference type="RefSeq" id="WP_375556707.1">
    <property type="nucleotide sequence ID" value="NZ_JBBVGT010000002.1"/>
</dbReference>
<dbReference type="PANTHER" id="PTHR44196:SF1">
    <property type="entry name" value="DEHYDROGENASE_REDUCTASE SDR FAMILY MEMBER 7B"/>
    <property type="match status" value="1"/>
</dbReference>
<dbReference type="PRINTS" id="PR00081">
    <property type="entry name" value="GDHRDH"/>
</dbReference>
<dbReference type="EMBL" id="JBBVGT010000002">
    <property type="protein sequence ID" value="MFB5945163.1"/>
    <property type="molecule type" value="Genomic_DNA"/>
</dbReference>
<evidence type="ECO:0000256" key="3">
    <source>
        <dbReference type="RuleBase" id="RU000363"/>
    </source>
</evidence>
<keyword evidence="2" id="KW-0560">Oxidoreductase</keyword>
<dbReference type="InterPro" id="IPR002347">
    <property type="entry name" value="SDR_fam"/>
</dbReference>
<protein>
    <submittedName>
        <fullName evidence="4">SDR family NAD(P)-dependent oxidoreductase</fullName>
    </submittedName>
</protein>
<dbReference type="Gene3D" id="3.40.50.720">
    <property type="entry name" value="NAD(P)-binding Rossmann-like Domain"/>
    <property type="match status" value="1"/>
</dbReference>
<dbReference type="PROSITE" id="PS00061">
    <property type="entry name" value="ADH_SHORT"/>
    <property type="match status" value="1"/>
</dbReference>
<organism evidence="4 5">
    <name type="scientific">Albibacterium profundi</name>
    <dbReference type="NCBI Taxonomy" id="3134906"/>
    <lineage>
        <taxon>Bacteria</taxon>
        <taxon>Pseudomonadati</taxon>
        <taxon>Bacteroidota</taxon>
        <taxon>Sphingobacteriia</taxon>
        <taxon>Sphingobacteriales</taxon>
        <taxon>Sphingobacteriaceae</taxon>
        <taxon>Albibacterium</taxon>
    </lineage>
</organism>
<comment type="similarity">
    <text evidence="1 3">Belongs to the short-chain dehydrogenases/reductases (SDR) family.</text>
</comment>
<dbReference type="Proteomes" id="UP001580928">
    <property type="component" value="Unassembled WGS sequence"/>
</dbReference>
<gene>
    <name evidence="4" type="ORF">WKR92_04885</name>
</gene>
<dbReference type="InterPro" id="IPR020904">
    <property type="entry name" value="Sc_DH/Rdtase_CS"/>
</dbReference>
<evidence type="ECO:0000313" key="4">
    <source>
        <dbReference type="EMBL" id="MFB5945163.1"/>
    </source>
</evidence>
<reference evidence="4 5" key="1">
    <citation type="submission" date="2024-04" db="EMBL/GenBank/DDBJ databases">
        <title>Albibacterium profundi sp. nov., isolated from sediment of the Challenger Deep of Mariana Trench.</title>
        <authorList>
            <person name="Wang Y."/>
        </authorList>
    </citation>
    <scope>NUCLEOTIDE SEQUENCE [LARGE SCALE GENOMIC DNA]</scope>
    <source>
        <strain evidence="4 5">RHL897</strain>
    </source>
</reference>